<dbReference type="InterPro" id="IPR003961">
    <property type="entry name" value="FN3_dom"/>
</dbReference>
<feature type="non-terminal residue" evidence="2">
    <location>
        <position position="1"/>
    </location>
</feature>
<organism evidence="2 3">
    <name type="scientific">Batillaria attramentaria</name>
    <dbReference type="NCBI Taxonomy" id="370345"/>
    <lineage>
        <taxon>Eukaryota</taxon>
        <taxon>Metazoa</taxon>
        <taxon>Spiralia</taxon>
        <taxon>Lophotrochozoa</taxon>
        <taxon>Mollusca</taxon>
        <taxon>Gastropoda</taxon>
        <taxon>Caenogastropoda</taxon>
        <taxon>Sorbeoconcha</taxon>
        <taxon>Cerithioidea</taxon>
        <taxon>Batillariidae</taxon>
        <taxon>Batillaria</taxon>
    </lineage>
</organism>
<protein>
    <recommendedName>
        <fullName evidence="1">Fibronectin type-III domain-containing protein</fullName>
    </recommendedName>
</protein>
<dbReference type="Pfam" id="PF00041">
    <property type="entry name" value="fn3"/>
    <property type="match status" value="1"/>
</dbReference>
<evidence type="ECO:0000313" key="2">
    <source>
        <dbReference type="EMBL" id="KAK7502177.1"/>
    </source>
</evidence>
<feature type="domain" description="Fibronectin type-III" evidence="1">
    <location>
        <begin position="18"/>
        <end position="122"/>
    </location>
</feature>
<dbReference type="AlphaFoldDB" id="A0ABD0LS61"/>
<comment type="caution">
    <text evidence="2">The sequence shown here is derived from an EMBL/GenBank/DDBJ whole genome shotgun (WGS) entry which is preliminary data.</text>
</comment>
<name>A0ABD0LS61_9CAEN</name>
<dbReference type="InterPro" id="IPR036116">
    <property type="entry name" value="FN3_sf"/>
</dbReference>
<sequence>APVTSLCVCPSELPRLNAIPGVVDGTITAHNATIEWRRWSPDRGDPGDPNILWYNVFVRGSGQTSYRKAGMVVHTFCRGKCRYVLTGLQPNTRYSVYVSVRRDGEGGDGPPGPIFHLTTKCAGKAGKTQQHSPDN</sequence>
<dbReference type="EMBL" id="JACVVK020000027">
    <property type="protein sequence ID" value="KAK7502177.1"/>
    <property type="molecule type" value="Genomic_DNA"/>
</dbReference>
<keyword evidence="3" id="KW-1185">Reference proteome</keyword>
<evidence type="ECO:0000313" key="3">
    <source>
        <dbReference type="Proteomes" id="UP001519460"/>
    </source>
</evidence>
<evidence type="ECO:0000259" key="1">
    <source>
        <dbReference type="PROSITE" id="PS50853"/>
    </source>
</evidence>
<dbReference type="Proteomes" id="UP001519460">
    <property type="component" value="Unassembled WGS sequence"/>
</dbReference>
<dbReference type="CDD" id="cd00063">
    <property type="entry name" value="FN3"/>
    <property type="match status" value="1"/>
</dbReference>
<dbReference type="PANTHER" id="PTHR26391">
    <property type="entry name" value="INACTIVE TYROSINE-PROTEIN KINASE 7"/>
    <property type="match status" value="1"/>
</dbReference>
<gene>
    <name evidence="2" type="ORF">BaRGS_00006541</name>
</gene>
<dbReference type="PANTHER" id="PTHR26391:SF18">
    <property type="entry name" value="PROTEIN KINASE RECEPTOR TIE-1, PUTATIVE-RELATED"/>
    <property type="match status" value="1"/>
</dbReference>
<dbReference type="SUPFAM" id="SSF49265">
    <property type="entry name" value="Fibronectin type III"/>
    <property type="match status" value="1"/>
</dbReference>
<accession>A0ABD0LS61</accession>
<proteinExistence type="predicted"/>
<reference evidence="2 3" key="1">
    <citation type="journal article" date="2023" name="Sci. Data">
        <title>Genome assembly of the Korean intertidal mud-creeper Batillaria attramentaria.</title>
        <authorList>
            <person name="Patra A.K."/>
            <person name="Ho P.T."/>
            <person name="Jun S."/>
            <person name="Lee S.J."/>
            <person name="Kim Y."/>
            <person name="Won Y.J."/>
        </authorList>
    </citation>
    <scope>NUCLEOTIDE SEQUENCE [LARGE SCALE GENOMIC DNA]</scope>
    <source>
        <strain evidence="2">Wonlab-2016</strain>
    </source>
</reference>
<dbReference type="PROSITE" id="PS50853">
    <property type="entry name" value="FN3"/>
    <property type="match status" value="1"/>
</dbReference>
<dbReference type="InterPro" id="IPR013783">
    <property type="entry name" value="Ig-like_fold"/>
</dbReference>
<dbReference type="SMART" id="SM00060">
    <property type="entry name" value="FN3"/>
    <property type="match status" value="1"/>
</dbReference>
<dbReference type="Gene3D" id="2.60.40.10">
    <property type="entry name" value="Immunoglobulins"/>
    <property type="match status" value="1"/>
</dbReference>